<dbReference type="Pfam" id="PF00646">
    <property type="entry name" value="F-box"/>
    <property type="match status" value="1"/>
</dbReference>
<dbReference type="PANTHER" id="PTHR13318">
    <property type="entry name" value="PARTNER OF PAIRED, ISOFORM B-RELATED"/>
    <property type="match status" value="1"/>
</dbReference>
<dbReference type="InterPro" id="IPR006553">
    <property type="entry name" value="Leu-rich_rpt_Cys-con_subtyp"/>
</dbReference>
<dbReference type="SUPFAM" id="SSF81383">
    <property type="entry name" value="F-box domain"/>
    <property type="match status" value="1"/>
</dbReference>
<dbReference type="InterPro" id="IPR036047">
    <property type="entry name" value="F-box-like_dom_sf"/>
</dbReference>
<evidence type="ECO:0000256" key="1">
    <source>
        <dbReference type="ARBA" id="ARBA00022786"/>
    </source>
</evidence>
<proteinExistence type="predicted"/>
<dbReference type="InterPro" id="IPR032675">
    <property type="entry name" value="LRR_dom_sf"/>
</dbReference>
<dbReference type="GeneID" id="105263886"/>
<dbReference type="GO" id="GO:0031146">
    <property type="term" value="P:SCF-dependent proteasomal ubiquitin-dependent protein catabolic process"/>
    <property type="evidence" value="ECO:0007669"/>
    <property type="project" value="TreeGrafter"/>
</dbReference>
<reference evidence="5" key="2">
    <citation type="submission" date="2025-04" db="UniProtKB">
        <authorList>
            <consortium name="RefSeq"/>
        </authorList>
    </citation>
    <scope>IDENTIFICATION</scope>
    <source>
        <strain evidence="5">USDA-PBARC FA_bdor</strain>
        <tissue evidence="5">Whole organism</tissue>
    </source>
</reference>
<dbReference type="RefSeq" id="XP_011298681.1">
    <property type="nucleotide sequence ID" value="XM_011300379.1"/>
</dbReference>
<evidence type="ECO:0000313" key="4">
    <source>
        <dbReference type="Proteomes" id="UP000694866"/>
    </source>
</evidence>
<accession>A0A0C9R5J0</accession>
<dbReference type="GO" id="GO:0019005">
    <property type="term" value="C:SCF ubiquitin ligase complex"/>
    <property type="evidence" value="ECO:0007669"/>
    <property type="project" value="TreeGrafter"/>
</dbReference>
<organism evidence="3">
    <name type="scientific">Fopius arisanus</name>
    <dbReference type="NCBI Taxonomy" id="64838"/>
    <lineage>
        <taxon>Eukaryota</taxon>
        <taxon>Metazoa</taxon>
        <taxon>Ecdysozoa</taxon>
        <taxon>Arthropoda</taxon>
        <taxon>Hexapoda</taxon>
        <taxon>Insecta</taxon>
        <taxon>Pterygota</taxon>
        <taxon>Neoptera</taxon>
        <taxon>Endopterygota</taxon>
        <taxon>Hymenoptera</taxon>
        <taxon>Apocrita</taxon>
        <taxon>Ichneumonoidea</taxon>
        <taxon>Braconidae</taxon>
        <taxon>Opiinae</taxon>
        <taxon>Fopius</taxon>
    </lineage>
</organism>
<evidence type="ECO:0000313" key="5">
    <source>
        <dbReference type="RefSeq" id="XP_011298681.1"/>
    </source>
</evidence>
<dbReference type="Gene3D" id="1.20.1280.50">
    <property type="match status" value="1"/>
</dbReference>
<sequence>MRGVEKRMRNGITPMSRLNKTSGLLIGPVTLEPSPKRRKLRKFERSPKTVEQPVASIDDLNDDCLERIFKYLPLSSRLIVRMVSRRWRKASKLAWSNVRAVNFSESAVWTDLDELPPVFRTNAHIGVILRSCGVYLRKLELGEPCTYKILTLVGEHCINLERLEVAFERYGERFTTLFSKMERLEYFGMRNIRRNVSGDFWGNPMTNLKELHLRGRYFTKDSTIRPSIFSSALETLENLSAITLDGFNIDQEVIALISTRTGLTHLSLAKTYSKDLSSLSQLVNLQHLNLSTTPATNDLMIELTKRCKNLRHLNLNQCQFLSNTGLITLGSLPCLEVLLLNSCGFFVTDSIFGKLHSLKKLECRGCKNVKDDGIIELLRNAPNLGELNLADTGVSDKVLVVASQVTRARENNLDLWVIVNKIVKARWRRRLDYVHSHLLEVNNLTGRCDTEADTLIETYEGNNLFCNPELERLDQLFNNHDGDDSEDDDYP</sequence>
<feature type="domain" description="F-box" evidence="2">
    <location>
        <begin position="60"/>
        <end position="98"/>
    </location>
</feature>
<dbReference type="SMART" id="SM00256">
    <property type="entry name" value="FBOX"/>
    <property type="match status" value="1"/>
</dbReference>
<dbReference type="EMBL" id="GBYB01008047">
    <property type="protein sequence ID" value="JAG77814.1"/>
    <property type="molecule type" value="Transcribed_RNA"/>
</dbReference>
<evidence type="ECO:0000259" key="2">
    <source>
        <dbReference type="SMART" id="SM00256"/>
    </source>
</evidence>
<dbReference type="Gene3D" id="3.80.10.10">
    <property type="entry name" value="Ribonuclease Inhibitor"/>
    <property type="match status" value="1"/>
</dbReference>
<dbReference type="KEGG" id="fas:105263886"/>
<dbReference type="SMART" id="SM00367">
    <property type="entry name" value="LRR_CC"/>
    <property type="match status" value="2"/>
</dbReference>
<keyword evidence="1" id="KW-0833">Ubl conjugation pathway</keyword>
<dbReference type="InterPro" id="IPR001810">
    <property type="entry name" value="F-box_dom"/>
</dbReference>
<dbReference type="SUPFAM" id="SSF52047">
    <property type="entry name" value="RNI-like"/>
    <property type="match status" value="1"/>
</dbReference>
<keyword evidence="4" id="KW-1185">Reference proteome</keyword>
<reference evidence="3" key="1">
    <citation type="submission" date="2015-01" db="EMBL/GenBank/DDBJ databases">
        <title>Transcriptome Assembly of Fopius arisanus.</title>
        <authorList>
            <person name="Geib S."/>
        </authorList>
    </citation>
    <scope>NUCLEOTIDE SEQUENCE</scope>
</reference>
<dbReference type="CDD" id="cd09917">
    <property type="entry name" value="F-box_SF"/>
    <property type="match status" value="1"/>
</dbReference>
<dbReference type="Proteomes" id="UP000694866">
    <property type="component" value="Unplaced"/>
</dbReference>
<gene>
    <name evidence="3" type="primary">FBL4</name>
    <name evidence="5" type="synonym">LOC105263886</name>
    <name evidence="3" type="ORF">g.16787</name>
</gene>
<name>A0A0C9R5J0_9HYME</name>
<protein>
    <submittedName>
        <fullName evidence="3">FBL4 protein</fullName>
    </submittedName>
</protein>
<dbReference type="AlphaFoldDB" id="A0A0C9R5J0"/>
<evidence type="ECO:0000313" key="3">
    <source>
        <dbReference type="EMBL" id="JAG77814.1"/>
    </source>
</evidence>
<accession>A0A9R1TWI6</accession>
<dbReference type="OrthoDB" id="7689274at2759"/>